<feature type="transmembrane region" description="Helical" evidence="8">
    <location>
        <begin position="47"/>
        <end position="72"/>
    </location>
</feature>
<keyword evidence="2" id="KW-0813">Transport</keyword>
<keyword evidence="6 8" id="KW-0472">Membrane</keyword>
<evidence type="ECO:0000256" key="8">
    <source>
        <dbReference type="SAM" id="Phobius"/>
    </source>
</evidence>
<dbReference type="OrthoDB" id="5494559at2"/>
<dbReference type="Pfam" id="PF07690">
    <property type="entry name" value="MFS_1"/>
    <property type="match status" value="1"/>
</dbReference>
<feature type="region of interest" description="Disordered" evidence="7">
    <location>
        <begin position="430"/>
        <end position="451"/>
    </location>
</feature>
<feature type="transmembrane region" description="Helical" evidence="8">
    <location>
        <begin position="174"/>
        <end position="192"/>
    </location>
</feature>
<dbReference type="PANTHER" id="PTHR43266">
    <property type="entry name" value="MACROLIDE-EFFLUX PROTEIN"/>
    <property type="match status" value="1"/>
</dbReference>
<evidence type="ECO:0000256" key="4">
    <source>
        <dbReference type="ARBA" id="ARBA00022692"/>
    </source>
</evidence>
<dbReference type="GO" id="GO:0005886">
    <property type="term" value="C:plasma membrane"/>
    <property type="evidence" value="ECO:0007669"/>
    <property type="project" value="UniProtKB-SubCell"/>
</dbReference>
<reference evidence="11" key="2">
    <citation type="submission" date="2019-06" db="EMBL/GenBank/DDBJ databases">
        <title>Co-occurence of chitin degradation, pigmentation and bioactivity in marine Pseudoalteromonas.</title>
        <authorList>
            <person name="Sonnenschein E.C."/>
            <person name="Bech P.K."/>
        </authorList>
    </citation>
    <scope>NUCLEOTIDE SEQUENCE [LARGE SCALE GENOMIC DNA]</scope>
    <source>
        <strain evidence="11">S2599</strain>
    </source>
</reference>
<keyword evidence="4 8" id="KW-0812">Transmembrane</keyword>
<dbReference type="RefSeq" id="WP_138546546.1">
    <property type="nucleotide sequence ID" value="NZ_PNCJ01000043.1"/>
</dbReference>
<dbReference type="Proteomes" id="UP000306719">
    <property type="component" value="Unassembled WGS sequence"/>
</dbReference>
<evidence type="ECO:0000256" key="7">
    <source>
        <dbReference type="SAM" id="MobiDB-lite"/>
    </source>
</evidence>
<proteinExistence type="predicted"/>
<dbReference type="PANTHER" id="PTHR43266:SF2">
    <property type="entry name" value="MAJOR FACILITATOR SUPERFAMILY (MFS) PROFILE DOMAIN-CONTAINING PROTEIN"/>
    <property type="match status" value="1"/>
</dbReference>
<dbReference type="Gene3D" id="1.20.1250.20">
    <property type="entry name" value="MFS general substrate transporter like domains"/>
    <property type="match status" value="1"/>
</dbReference>
<feature type="transmembrane region" description="Helical" evidence="8">
    <location>
        <begin position="401"/>
        <end position="421"/>
    </location>
</feature>
<dbReference type="PROSITE" id="PS50850">
    <property type="entry name" value="MFS"/>
    <property type="match status" value="1"/>
</dbReference>
<dbReference type="CDD" id="cd06173">
    <property type="entry name" value="MFS_MefA_like"/>
    <property type="match status" value="1"/>
</dbReference>
<evidence type="ECO:0000313" key="10">
    <source>
        <dbReference type="EMBL" id="TMP32907.1"/>
    </source>
</evidence>
<dbReference type="InterPro" id="IPR036259">
    <property type="entry name" value="MFS_trans_sf"/>
</dbReference>
<dbReference type="InterPro" id="IPR011701">
    <property type="entry name" value="MFS"/>
</dbReference>
<protein>
    <recommendedName>
        <fullName evidence="9">Major facilitator superfamily (MFS) profile domain-containing protein</fullName>
    </recommendedName>
</protein>
<dbReference type="InterPro" id="IPR020846">
    <property type="entry name" value="MFS_dom"/>
</dbReference>
<feature type="transmembrane region" description="Helical" evidence="8">
    <location>
        <begin position="16"/>
        <end position="41"/>
    </location>
</feature>
<dbReference type="SUPFAM" id="SSF103473">
    <property type="entry name" value="MFS general substrate transporter"/>
    <property type="match status" value="1"/>
</dbReference>
<keyword evidence="5 8" id="KW-1133">Transmembrane helix</keyword>
<comment type="caution">
    <text evidence="10">The sequence shown here is derived from an EMBL/GenBank/DDBJ whole genome shotgun (WGS) entry which is preliminary data.</text>
</comment>
<keyword evidence="3" id="KW-1003">Cell membrane</keyword>
<gene>
    <name evidence="10" type="ORF">CWB98_20840</name>
</gene>
<feature type="domain" description="Major facilitator superfamily (MFS) profile" evidence="9">
    <location>
        <begin position="14"/>
        <end position="427"/>
    </location>
</feature>
<comment type="subcellular location">
    <subcellularLocation>
        <location evidence="1">Cell membrane</location>
        <topology evidence="1">Multi-pass membrane protein</topology>
    </subcellularLocation>
</comment>
<feature type="transmembrane region" description="Helical" evidence="8">
    <location>
        <begin position="79"/>
        <end position="101"/>
    </location>
</feature>
<feature type="transmembrane region" description="Helical" evidence="8">
    <location>
        <begin position="260"/>
        <end position="280"/>
    </location>
</feature>
<dbReference type="EMBL" id="PNCJ01000043">
    <property type="protein sequence ID" value="TMP32907.1"/>
    <property type="molecule type" value="Genomic_DNA"/>
</dbReference>
<evidence type="ECO:0000259" key="9">
    <source>
        <dbReference type="PROSITE" id="PS50850"/>
    </source>
</evidence>
<evidence type="ECO:0000256" key="1">
    <source>
        <dbReference type="ARBA" id="ARBA00004651"/>
    </source>
</evidence>
<evidence type="ECO:0000256" key="2">
    <source>
        <dbReference type="ARBA" id="ARBA00022448"/>
    </source>
</evidence>
<evidence type="ECO:0000256" key="5">
    <source>
        <dbReference type="ARBA" id="ARBA00022989"/>
    </source>
</evidence>
<dbReference type="GO" id="GO:0022857">
    <property type="term" value="F:transmembrane transporter activity"/>
    <property type="evidence" value="ECO:0007669"/>
    <property type="project" value="InterPro"/>
</dbReference>
<organism evidence="10 11">
    <name type="scientific">Pseudoalteromonas rubra</name>
    <dbReference type="NCBI Taxonomy" id="43658"/>
    <lineage>
        <taxon>Bacteria</taxon>
        <taxon>Pseudomonadati</taxon>
        <taxon>Pseudomonadota</taxon>
        <taxon>Gammaproteobacteria</taxon>
        <taxon>Alteromonadales</taxon>
        <taxon>Pseudoalteromonadaceae</taxon>
        <taxon>Pseudoalteromonas</taxon>
    </lineage>
</organism>
<feature type="compositionally biased region" description="Acidic residues" evidence="7">
    <location>
        <begin position="430"/>
        <end position="443"/>
    </location>
</feature>
<feature type="transmembrane region" description="Helical" evidence="8">
    <location>
        <begin position="146"/>
        <end position="168"/>
    </location>
</feature>
<sequence>MFETIKNSSSGMKTYYLMWLGQMVSVLGSGITSFAVGIWLLGETDSVTSFTMVAVITGLPAIIFSPIIGALVDRYDRKLILIFADTLSALVTLGLAACFYFDMLNMWIIFIGVGISAIATAFQGPANIAAITTLIERKDYGRVSGLMQMIGSISLIAGPLLAGALLAFVDLFTIFIIDLVTFVFALCTLLLVKIPKPEPYEGAEEESNMWQEIKVAWNYLFQQKDLVYLLLFFCLVNFVVSMGTISIVPMVNFTAENWQTGLVLSVGGIGSLVGASYLAWSGGPQRKINGILFGGLAMGICLFIMGMSNMIWVVMIGLFLFQFCVPTINGSSQVIWQTRIPPKMQGRVFALRRMFAQFTIPLGDFLAGPLADYVFEPVMRSENAVSNFFGPLIGTGPGRGIGLMLILLAALPVLFAVLGFMNKHIRNIDEANDDDDASPDQEADDTKAQTA</sequence>
<reference evidence="10 11" key="1">
    <citation type="submission" date="2018-01" db="EMBL/GenBank/DDBJ databases">
        <authorList>
            <person name="Paulsen S."/>
            <person name="Gram L.K."/>
        </authorList>
    </citation>
    <scope>NUCLEOTIDE SEQUENCE [LARGE SCALE GENOMIC DNA]</scope>
    <source>
        <strain evidence="10 11">S2599</strain>
    </source>
</reference>
<evidence type="ECO:0000313" key="11">
    <source>
        <dbReference type="Proteomes" id="UP000306719"/>
    </source>
</evidence>
<evidence type="ECO:0000256" key="6">
    <source>
        <dbReference type="ARBA" id="ARBA00023136"/>
    </source>
</evidence>
<dbReference type="AlphaFoldDB" id="A0A5S3WTP4"/>
<evidence type="ECO:0000256" key="3">
    <source>
        <dbReference type="ARBA" id="ARBA00022475"/>
    </source>
</evidence>
<feature type="transmembrane region" description="Helical" evidence="8">
    <location>
        <begin position="226"/>
        <end position="248"/>
    </location>
</feature>
<feature type="transmembrane region" description="Helical" evidence="8">
    <location>
        <begin position="287"/>
        <end position="305"/>
    </location>
</feature>
<accession>A0A5S3WTP4</accession>
<name>A0A5S3WTP4_9GAMM</name>
<feature type="transmembrane region" description="Helical" evidence="8">
    <location>
        <begin position="107"/>
        <end position="134"/>
    </location>
</feature>